<evidence type="ECO:0000256" key="1">
    <source>
        <dbReference type="SAM" id="SignalP"/>
    </source>
</evidence>
<dbReference type="EMBL" id="JAHXZN010000003">
    <property type="protein sequence ID" value="MBW6531295.1"/>
    <property type="molecule type" value="Genomic_DNA"/>
</dbReference>
<keyword evidence="1" id="KW-0732">Signal</keyword>
<dbReference type="Pfam" id="PF10988">
    <property type="entry name" value="DUF2807"/>
    <property type="match status" value="1"/>
</dbReference>
<evidence type="ECO:0000313" key="3">
    <source>
        <dbReference type="EMBL" id="MBW6531295.1"/>
    </source>
</evidence>
<protein>
    <submittedName>
        <fullName evidence="3">DUF2807 domain-containing protein</fullName>
    </submittedName>
</protein>
<sequence length="256" mass="25345">MRAIIAAALLPLAACGNSFTQDDSPGIPGTGSGNQRSFQAAGFDSVELAGSDDVSVRVGGGFAVTAEGDAEALDKLKITRDGNTLRVSRRNDRSRGHARVTVTLPAIKGAILAGSGNLSVDRVEASAFKAKLAGSGNLTVAALRADAADVSIAGSGNAALTGRTGTLDLSIAGSGGVTLAGESDRLEVSIAGSGDVAGERLVAKAADIKVMGSGSVRATVDGRAEVMAMGSGDVDLGARARCSVRKMGSGSVRCGG</sequence>
<comment type="caution">
    <text evidence="3">The sequence shown here is derived from an EMBL/GenBank/DDBJ whole genome shotgun (WGS) entry which is preliminary data.</text>
</comment>
<name>A0ABS7BNW9_9SPHN</name>
<gene>
    <name evidence="3" type="ORF">KZ820_11170</name>
</gene>
<dbReference type="Proteomes" id="UP000759103">
    <property type="component" value="Unassembled WGS sequence"/>
</dbReference>
<reference evidence="3 4" key="1">
    <citation type="submission" date="2021-07" db="EMBL/GenBank/DDBJ databases">
        <title>Sphingomonas sp.</title>
        <authorList>
            <person name="Feng G."/>
            <person name="Li J."/>
            <person name="Pan M."/>
        </authorList>
    </citation>
    <scope>NUCLEOTIDE SEQUENCE [LARGE SCALE GENOMIC DNA]</scope>
    <source>
        <strain evidence="3 4">RRHST34</strain>
    </source>
</reference>
<dbReference type="Gene3D" id="2.160.20.120">
    <property type="match status" value="1"/>
</dbReference>
<organism evidence="3 4">
    <name type="scientific">Sphingomonas citri</name>
    <dbReference type="NCBI Taxonomy" id="2862499"/>
    <lineage>
        <taxon>Bacteria</taxon>
        <taxon>Pseudomonadati</taxon>
        <taxon>Pseudomonadota</taxon>
        <taxon>Alphaproteobacteria</taxon>
        <taxon>Sphingomonadales</taxon>
        <taxon>Sphingomonadaceae</taxon>
        <taxon>Sphingomonas</taxon>
    </lineage>
</organism>
<keyword evidence="4" id="KW-1185">Reference proteome</keyword>
<dbReference type="InterPro" id="IPR021255">
    <property type="entry name" value="DUF2807"/>
</dbReference>
<feature type="domain" description="Putative auto-transporter adhesin head GIN" evidence="2">
    <location>
        <begin position="43"/>
        <end position="177"/>
    </location>
</feature>
<feature type="chain" id="PRO_5046072374" evidence="1">
    <location>
        <begin position="21"/>
        <end position="256"/>
    </location>
</feature>
<evidence type="ECO:0000313" key="4">
    <source>
        <dbReference type="Proteomes" id="UP000759103"/>
    </source>
</evidence>
<evidence type="ECO:0000259" key="2">
    <source>
        <dbReference type="Pfam" id="PF10988"/>
    </source>
</evidence>
<feature type="signal peptide" evidence="1">
    <location>
        <begin position="1"/>
        <end position="20"/>
    </location>
</feature>
<proteinExistence type="predicted"/>
<dbReference type="RefSeq" id="WP_219748699.1">
    <property type="nucleotide sequence ID" value="NZ_JAHXZN010000003.1"/>
</dbReference>
<accession>A0ABS7BNW9</accession>